<evidence type="ECO:0000256" key="1">
    <source>
        <dbReference type="SAM" id="Phobius"/>
    </source>
</evidence>
<feature type="transmembrane region" description="Helical" evidence="1">
    <location>
        <begin position="12"/>
        <end position="34"/>
    </location>
</feature>
<gene>
    <name evidence="2" type="ORF">N5A56_004155</name>
</gene>
<dbReference type="Proteomes" id="UP001151478">
    <property type="component" value="Unassembled WGS sequence"/>
</dbReference>
<sequence>MSFLNKIQQAEFWSNFLKVALPFFIIVTLISLFMNSWREIFAGDFTTVSKVNFNNGKWMRFFGIKVIISFIYGLYITNKNMK</sequence>
<evidence type="ECO:0000313" key="2">
    <source>
        <dbReference type="EMBL" id="MDD7913657.1"/>
    </source>
</evidence>
<name>A0ABT5S6D7_9FLAO</name>
<evidence type="ECO:0000313" key="3">
    <source>
        <dbReference type="Proteomes" id="UP001151478"/>
    </source>
</evidence>
<dbReference type="RefSeq" id="WP_265726250.1">
    <property type="nucleotide sequence ID" value="NZ_JAOSLC020000002.1"/>
</dbReference>
<proteinExistence type="predicted"/>
<keyword evidence="1" id="KW-1133">Transmembrane helix</keyword>
<keyword evidence="1" id="KW-0472">Membrane</keyword>
<feature type="transmembrane region" description="Helical" evidence="1">
    <location>
        <begin position="58"/>
        <end position="77"/>
    </location>
</feature>
<reference evidence="2" key="1">
    <citation type="submission" date="2023-02" db="EMBL/GenBank/DDBJ databases">
        <title>Polaribacter ponticola sp. nov., isolated from seawater.</title>
        <authorList>
            <person name="Baek J.H."/>
            <person name="Kim J.M."/>
            <person name="Choi D.G."/>
            <person name="Jeon C.O."/>
        </authorList>
    </citation>
    <scope>NUCLEOTIDE SEQUENCE</scope>
    <source>
        <strain evidence="2">MSW5</strain>
    </source>
</reference>
<keyword evidence="1" id="KW-0812">Transmembrane</keyword>
<dbReference type="EMBL" id="JAOSLC020000002">
    <property type="protein sequence ID" value="MDD7913657.1"/>
    <property type="molecule type" value="Genomic_DNA"/>
</dbReference>
<comment type="caution">
    <text evidence="2">The sequence shown here is derived from an EMBL/GenBank/DDBJ whole genome shotgun (WGS) entry which is preliminary data.</text>
</comment>
<organism evidence="2 3">
    <name type="scientific">Polaribacter ponticola</name>
    <dbReference type="NCBI Taxonomy" id="2978475"/>
    <lineage>
        <taxon>Bacteria</taxon>
        <taxon>Pseudomonadati</taxon>
        <taxon>Bacteroidota</taxon>
        <taxon>Flavobacteriia</taxon>
        <taxon>Flavobacteriales</taxon>
        <taxon>Flavobacteriaceae</taxon>
    </lineage>
</organism>
<protein>
    <submittedName>
        <fullName evidence="2">Uncharacterized protein</fullName>
    </submittedName>
</protein>
<accession>A0ABT5S6D7</accession>
<keyword evidence="3" id="KW-1185">Reference proteome</keyword>